<protein>
    <submittedName>
        <fullName evidence="3">Alpha-amylase</fullName>
    </submittedName>
</protein>
<proteinExistence type="predicted"/>
<dbReference type="Proteomes" id="UP000573499">
    <property type="component" value="Unassembled WGS sequence"/>
</dbReference>
<keyword evidence="1" id="KW-0732">Signal</keyword>
<organism evidence="3 4">
    <name type="scientific">Rugamonas apoptosis</name>
    <dbReference type="NCBI Taxonomy" id="2758570"/>
    <lineage>
        <taxon>Bacteria</taxon>
        <taxon>Pseudomonadati</taxon>
        <taxon>Pseudomonadota</taxon>
        <taxon>Betaproteobacteria</taxon>
        <taxon>Burkholderiales</taxon>
        <taxon>Oxalobacteraceae</taxon>
        <taxon>Telluria group</taxon>
        <taxon>Rugamonas</taxon>
    </lineage>
</organism>
<evidence type="ECO:0000256" key="1">
    <source>
        <dbReference type="SAM" id="SignalP"/>
    </source>
</evidence>
<dbReference type="InterPro" id="IPR017853">
    <property type="entry name" value="GH"/>
</dbReference>
<dbReference type="PANTHER" id="PTHR10357">
    <property type="entry name" value="ALPHA-AMYLASE FAMILY MEMBER"/>
    <property type="match status" value="1"/>
</dbReference>
<dbReference type="SMART" id="SM00642">
    <property type="entry name" value="Aamy"/>
    <property type="match status" value="1"/>
</dbReference>
<dbReference type="Gene3D" id="3.20.20.80">
    <property type="entry name" value="Glycosidases"/>
    <property type="match status" value="2"/>
</dbReference>
<dbReference type="GO" id="GO:0005975">
    <property type="term" value="P:carbohydrate metabolic process"/>
    <property type="evidence" value="ECO:0007669"/>
    <property type="project" value="InterPro"/>
</dbReference>
<keyword evidence="4" id="KW-1185">Reference proteome</keyword>
<feature type="chain" id="PRO_5030798791" evidence="1">
    <location>
        <begin position="19"/>
        <end position="574"/>
    </location>
</feature>
<dbReference type="PANTHER" id="PTHR10357:SF209">
    <property type="entry name" value="PERIPLASMIC ALPHA-AMYLASE"/>
    <property type="match status" value="1"/>
</dbReference>
<feature type="signal peptide" evidence="1">
    <location>
        <begin position="1"/>
        <end position="18"/>
    </location>
</feature>
<feature type="domain" description="Glycosyl hydrolase family 13 catalytic" evidence="2">
    <location>
        <begin position="58"/>
        <end position="485"/>
    </location>
</feature>
<evidence type="ECO:0000313" key="3">
    <source>
        <dbReference type="EMBL" id="MBA5686593.1"/>
    </source>
</evidence>
<dbReference type="SUPFAM" id="SSF51445">
    <property type="entry name" value="(Trans)glycosidases"/>
    <property type="match status" value="1"/>
</dbReference>
<dbReference type="InterPro" id="IPR006047">
    <property type="entry name" value="GH13_cat_dom"/>
</dbReference>
<comment type="caution">
    <text evidence="3">The sequence shown here is derived from an EMBL/GenBank/DDBJ whole genome shotgun (WGS) entry which is preliminary data.</text>
</comment>
<name>A0A7W2F7K3_9BURK</name>
<dbReference type="RefSeq" id="WP_182152415.1">
    <property type="nucleotide sequence ID" value="NZ_JACEZU010000002.1"/>
</dbReference>
<accession>A0A7W2F7K3</accession>
<dbReference type="EMBL" id="JACEZU010000002">
    <property type="protein sequence ID" value="MBA5686593.1"/>
    <property type="molecule type" value="Genomic_DNA"/>
</dbReference>
<evidence type="ECO:0000313" key="4">
    <source>
        <dbReference type="Proteomes" id="UP000573499"/>
    </source>
</evidence>
<sequence>MKKTPLAMTLALALGALAAPQQVWAAAALAGPAHAAASARPARTAAKPFLWENATVYFLLTDRFNNGDHANDLAYGRQGDAAPLRGYMGGDLAGVTAKIKEGYFDSLGVDAIWITPPVEQIHGGTDEGTGKSYGFHGYWARDWTSVDANLGTEQDMRTLVDTAHAHGIRVLLDVVMNQTGPVTEQDPVWPPEWVRTGPVCTYKDPATTISCTLVPNLPDVRTESNDNVALPPALVAKWKAEGRYEREVAELDAFFARTGYPRAPRYHLIKWHADWVRKYGFDGFRADTVKHVEVGAWKELGQEASLAYEEWKRANPARKLGDDKFFMTAELFGYNIAHGQQFDLGGGNKVNYYKDGGFDSIINFGLVWDAKQDYETLFSSYSARLHGELQGYTVLNYLASHDFDQPFDPARTKPFESANKLLLAPGAAQIYYGDETARRLDPAEAQGDAKLRSYMNWDELASDAKRDGYSVAAVRSHWSKLAKFRQAHVAVGAGVHQQLQAHPYVFKRTFARDGLRDQVVVALEQPTGKPAAIDVHGVFANGARVRDYYSGTSAVVARGKVTFPAHNAVVLIGQ</sequence>
<reference evidence="3 4" key="1">
    <citation type="submission" date="2020-07" db="EMBL/GenBank/DDBJ databases">
        <title>Novel species isolated from subtropical streams in China.</title>
        <authorList>
            <person name="Lu H."/>
        </authorList>
    </citation>
    <scope>NUCLEOTIDE SEQUENCE [LARGE SCALE GENOMIC DNA]</scope>
    <source>
        <strain evidence="3 4">LX47W</strain>
    </source>
</reference>
<evidence type="ECO:0000259" key="2">
    <source>
        <dbReference type="SMART" id="SM00642"/>
    </source>
</evidence>
<dbReference type="AlphaFoldDB" id="A0A7W2F7K3"/>
<gene>
    <name evidence="3" type="ORF">H3H39_05945</name>
</gene>
<dbReference type="Pfam" id="PF00128">
    <property type="entry name" value="Alpha-amylase"/>
    <property type="match status" value="1"/>
</dbReference>